<reference evidence="1" key="1">
    <citation type="submission" date="2016-09" db="EMBL/GenBank/DDBJ databases">
        <authorList>
            <person name="Capua I."/>
            <person name="De Benedictis P."/>
            <person name="Joannis T."/>
            <person name="Lombin L.H."/>
            <person name="Cattoli G."/>
        </authorList>
    </citation>
    <scope>NUCLEOTIDE SEQUENCE</scope>
</reference>
<sequence length="87" mass="10006">IYADDSSLFFSGKLCADLGIRANRTLSEINAWAQINYPKLNINKMKAILFHPRHTHVQRPSIFLNNTEIEVIKCFKSLGVYFSENMT</sequence>
<protein>
    <submittedName>
        <fullName evidence="1">Putative outcast ele5 orf1-h 1e-40-j 4</fullName>
    </submittedName>
</protein>
<reference evidence="1" key="2">
    <citation type="journal article" date="2017" name="Front. Cell. Infect. Microbiol.">
        <title>Analysis of the Salivary Gland Transcriptome of Unfed and Partially Fed Amblyomma sculptum Ticks and Descriptive Proteome of the Saliva.</title>
        <authorList>
            <person name="Esteves E."/>
            <person name="Maruyama S.R."/>
            <person name="Kawahara R."/>
            <person name="Fujita A."/>
            <person name="Martins L.A."/>
            <person name="Righi A.A."/>
            <person name="Costa F.B."/>
            <person name="Palmisano G."/>
            <person name="Labruna M.B."/>
            <person name="Sa-Nunes A."/>
            <person name="Ribeiro J.M.C."/>
            <person name="Fogaca A.C."/>
        </authorList>
    </citation>
    <scope>NUCLEOTIDE SEQUENCE</scope>
</reference>
<evidence type="ECO:0000313" key="1">
    <source>
        <dbReference type="EMBL" id="JAU00798.1"/>
    </source>
</evidence>
<name>A0A1E1XN92_AMBSC</name>
<organism evidence="1">
    <name type="scientific">Amblyomma sculptum</name>
    <name type="common">Tick</name>
    <dbReference type="NCBI Taxonomy" id="1581419"/>
    <lineage>
        <taxon>Eukaryota</taxon>
        <taxon>Metazoa</taxon>
        <taxon>Ecdysozoa</taxon>
        <taxon>Arthropoda</taxon>
        <taxon>Chelicerata</taxon>
        <taxon>Arachnida</taxon>
        <taxon>Acari</taxon>
        <taxon>Parasitiformes</taxon>
        <taxon>Ixodida</taxon>
        <taxon>Ixodoidea</taxon>
        <taxon>Ixodidae</taxon>
        <taxon>Amblyomminae</taxon>
        <taxon>Amblyomma</taxon>
    </lineage>
</organism>
<dbReference type="EMBL" id="GFAA01002637">
    <property type="protein sequence ID" value="JAU00798.1"/>
    <property type="molecule type" value="mRNA"/>
</dbReference>
<proteinExistence type="evidence at transcript level"/>
<dbReference type="AlphaFoldDB" id="A0A1E1XN92"/>
<feature type="non-terminal residue" evidence="1">
    <location>
        <position position="1"/>
    </location>
</feature>
<accession>A0A1E1XN92</accession>